<evidence type="ECO:0000256" key="1">
    <source>
        <dbReference type="ARBA" id="ARBA00022741"/>
    </source>
</evidence>
<dbReference type="AlphaFoldDB" id="A0A8H6LI60"/>
<dbReference type="Gene3D" id="3.90.640.10">
    <property type="entry name" value="Actin, Chain A, domain 4"/>
    <property type="match status" value="1"/>
</dbReference>
<proteinExistence type="predicted"/>
<protein>
    <recommendedName>
        <fullName evidence="6">Heat shock 70 kDa protein 12A</fullName>
    </recommendedName>
</protein>
<dbReference type="PRINTS" id="PR00301">
    <property type="entry name" value="HEATSHOCK70"/>
</dbReference>
<evidence type="ECO:0000256" key="2">
    <source>
        <dbReference type="ARBA" id="ARBA00022840"/>
    </source>
</evidence>
<evidence type="ECO:0000256" key="3">
    <source>
        <dbReference type="SAM" id="MobiDB-lite"/>
    </source>
</evidence>
<keyword evidence="2" id="KW-0067">ATP-binding</keyword>
<evidence type="ECO:0000313" key="5">
    <source>
        <dbReference type="Proteomes" id="UP000593570"/>
    </source>
</evidence>
<gene>
    <name evidence="4" type="ORF">HZS61_016273</name>
</gene>
<evidence type="ECO:0008006" key="6">
    <source>
        <dbReference type="Google" id="ProtNLM"/>
    </source>
</evidence>
<dbReference type="GO" id="GO:0005524">
    <property type="term" value="F:ATP binding"/>
    <property type="evidence" value="ECO:0007669"/>
    <property type="project" value="UniProtKB-KW"/>
</dbReference>
<dbReference type="CDD" id="cd10170">
    <property type="entry name" value="ASKHA_NBD_HSP70"/>
    <property type="match status" value="1"/>
</dbReference>
<dbReference type="SUPFAM" id="SSF53067">
    <property type="entry name" value="Actin-like ATPase domain"/>
    <property type="match status" value="2"/>
</dbReference>
<organism evidence="4 5">
    <name type="scientific">Fusarium oxysporum f. sp. conglutinans</name>
    <dbReference type="NCBI Taxonomy" id="100902"/>
    <lineage>
        <taxon>Eukaryota</taxon>
        <taxon>Fungi</taxon>
        <taxon>Dikarya</taxon>
        <taxon>Ascomycota</taxon>
        <taxon>Pezizomycotina</taxon>
        <taxon>Sordariomycetes</taxon>
        <taxon>Hypocreomycetidae</taxon>
        <taxon>Hypocreales</taxon>
        <taxon>Nectriaceae</taxon>
        <taxon>Fusarium</taxon>
        <taxon>Fusarium oxysporum species complex</taxon>
    </lineage>
</organism>
<dbReference type="PANTHER" id="PTHR14187">
    <property type="entry name" value="ALPHA KINASE/ELONGATION FACTOR 2 KINASE"/>
    <property type="match status" value="1"/>
</dbReference>
<dbReference type="InterPro" id="IPR043129">
    <property type="entry name" value="ATPase_NBD"/>
</dbReference>
<sequence length="720" mass="81114">MSLNLPMRPSTSSQRNRDSRNNYFNSYTPPSSTEAINGPVRELVREQTPLNDRLIVGVDFGTTFSGVAAVYTSTPDDIEIIKTWPGGNGITSDKVPTEIAYDFPPNAPQGTEPTVKWGFQFKPEESRLRCIKLFLDRSQKLPFYVSPLDTAAQLKRFNKNVVDAVSDYLTQIYKHTMDTLTRRYGESFMASTKVEFVLTCPAVWSDAAKNTTLQAAERAGMGLRSEIQMISEPEAAAVYTLKAIQPNHLNVGDNFIVCDAGGGTVDLIAYKIISLKPLRVEESAVGTGGLCGSAFLNYRFEEHVRGRLGQTRFDEMKAKKGKTWQMGLRYFEEFVKRNFNEDEHQEVNVPFPGLPDDEEAGLDSGFLVMTAEQVKDIFEPVVKEVCDLVQGQVTGLRSKGGIVSGIVLVGGFGQSDYLYRRLKNHFTSAAPPPYSERPTHANANSTQETGSIEVMQPVYAWTAVVRGAVLRGLEGNMVISRKSRMHYGTSYATVYDEDKHSVSERYWSPLWERWMVSDRMQWHIAKGEALSPLAPIAFHYTRNFRPGQSLIVTDDLIACDADEPPAAYTRDLIHGVCCYRSFDNPNDHSIIAIKVPWLQWPNDPLEDVHSPWWVIRERSFAAIRLWKKILHEKLESETHHKHMKITSIVLMNEQLRLTIDDLGEGDDHLKLFYGFAADEIAKMNEVKGLDLGKDVVKWVGSGRDAVPVFRRIRKRNTALV</sequence>
<feature type="region of interest" description="Disordered" evidence="3">
    <location>
        <begin position="1"/>
        <end position="34"/>
    </location>
</feature>
<evidence type="ECO:0000313" key="4">
    <source>
        <dbReference type="EMBL" id="KAF6519856.1"/>
    </source>
</evidence>
<feature type="compositionally biased region" description="Polar residues" evidence="3">
    <location>
        <begin position="1"/>
        <end position="14"/>
    </location>
</feature>
<dbReference type="EMBL" id="JACDXP010000008">
    <property type="protein sequence ID" value="KAF6519856.1"/>
    <property type="molecule type" value="Genomic_DNA"/>
</dbReference>
<comment type="caution">
    <text evidence="4">The sequence shown here is derived from an EMBL/GenBank/DDBJ whole genome shotgun (WGS) entry which is preliminary data.</text>
</comment>
<reference evidence="4 5" key="1">
    <citation type="journal article" date="2020" name="bioRxiv">
        <title>A chromosome-scale genome assembly for the Fusarium oxysporum strain Fo5176 to establish a model Arabidopsis-fungal pathosystem.</title>
        <authorList>
            <person name="Fokkens L."/>
            <person name="Guo L."/>
            <person name="Dora S."/>
            <person name="Wang B."/>
            <person name="Ye K."/>
            <person name="Sanchez-Rodriguez C."/>
            <person name="Croll D."/>
        </authorList>
    </citation>
    <scope>NUCLEOTIDE SEQUENCE [LARGE SCALE GENOMIC DNA]</scope>
    <source>
        <strain evidence="4 5">Fo5176</strain>
    </source>
</reference>
<dbReference type="Pfam" id="PF00012">
    <property type="entry name" value="HSP70"/>
    <property type="match status" value="1"/>
</dbReference>
<dbReference type="Gene3D" id="3.30.420.40">
    <property type="match status" value="2"/>
</dbReference>
<name>A0A8H6LI60_FUSOX</name>
<keyword evidence="1" id="KW-0547">Nucleotide-binding</keyword>
<dbReference type="Proteomes" id="UP000593570">
    <property type="component" value="Unassembled WGS sequence"/>
</dbReference>
<feature type="compositionally biased region" description="Polar residues" evidence="3">
    <location>
        <begin position="21"/>
        <end position="34"/>
    </location>
</feature>
<dbReference type="GO" id="GO:0140662">
    <property type="term" value="F:ATP-dependent protein folding chaperone"/>
    <property type="evidence" value="ECO:0007669"/>
    <property type="project" value="InterPro"/>
</dbReference>
<dbReference type="PANTHER" id="PTHR14187:SF82">
    <property type="entry name" value="FAMILY CHAPERONE, PUTATIVE (AFU_ORTHOLOGUE AFUA_7G08575)-RELATED"/>
    <property type="match status" value="1"/>
</dbReference>
<dbReference type="InterPro" id="IPR013126">
    <property type="entry name" value="Hsp_70_fam"/>
</dbReference>
<accession>A0A8H6LI60</accession>